<dbReference type="PANTHER" id="PTHR45643">
    <property type="entry name" value="REVERSE TRANSCRIPTASE"/>
    <property type="match status" value="1"/>
</dbReference>
<dbReference type="PANTHER" id="PTHR45643:SF11">
    <property type="entry name" value="RNA-DIRECTED DNA POLYMERASE"/>
    <property type="match status" value="1"/>
</dbReference>
<dbReference type="SUPFAM" id="SSF56672">
    <property type="entry name" value="DNA/RNA polymerases"/>
    <property type="match status" value="1"/>
</dbReference>
<keyword evidence="1" id="KW-0695">RNA-directed DNA polymerase</keyword>
<dbReference type="Gene3D" id="3.30.70.270">
    <property type="match status" value="1"/>
</dbReference>
<proteinExistence type="predicted"/>
<dbReference type="InterPro" id="IPR043502">
    <property type="entry name" value="DNA/RNA_pol_sf"/>
</dbReference>
<reference evidence="1" key="1">
    <citation type="journal article" date="2019" name="Sci. Rep.">
        <title>Draft genome of Tanacetum cinerariifolium, the natural source of mosquito coil.</title>
        <authorList>
            <person name="Yamashiro T."/>
            <person name="Shiraishi A."/>
            <person name="Satake H."/>
            <person name="Nakayama K."/>
        </authorList>
    </citation>
    <scope>NUCLEOTIDE SEQUENCE</scope>
</reference>
<dbReference type="AlphaFoldDB" id="A0A699WHL4"/>
<comment type="caution">
    <text evidence="1">The sequence shown here is derived from an EMBL/GenBank/DDBJ whole genome shotgun (WGS) entry which is preliminary data.</text>
</comment>
<sequence length="71" mass="8153">LELLKKERLYAKFSKCEFCLKEVHFLGHVVNHNGIHVDPSKIEAVKNWKAPTTPSEIRLFLGYLVTTDVLS</sequence>
<feature type="non-terminal residue" evidence="1">
    <location>
        <position position="1"/>
    </location>
</feature>
<gene>
    <name evidence="1" type="ORF">Tci_918442</name>
</gene>
<keyword evidence="1" id="KW-0548">Nucleotidyltransferase</keyword>
<organism evidence="1">
    <name type="scientific">Tanacetum cinerariifolium</name>
    <name type="common">Dalmatian daisy</name>
    <name type="synonym">Chrysanthemum cinerariifolium</name>
    <dbReference type="NCBI Taxonomy" id="118510"/>
    <lineage>
        <taxon>Eukaryota</taxon>
        <taxon>Viridiplantae</taxon>
        <taxon>Streptophyta</taxon>
        <taxon>Embryophyta</taxon>
        <taxon>Tracheophyta</taxon>
        <taxon>Spermatophyta</taxon>
        <taxon>Magnoliopsida</taxon>
        <taxon>eudicotyledons</taxon>
        <taxon>Gunneridae</taxon>
        <taxon>Pentapetalae</taxon>
        <taxon>asterids</taxon>
        <taxon>campanulids</taxon>
        <taxon>Asterales</taxon>
        <taxon>Asteraceae</taxon>
        <taxon>Asteroideae</taxon>
        <taxon>Anthemideae</taxon>
        <taxon>Anthemidinae</taxon>
        <taxon>Tanacetum</taxon>
    </lineage>
</organism>
<dbReference type="GO" id="GO:0003964">
    <property type="term" value="F:RNA-directed DNA polymerase activity"/>
    <property type="evidence" value="ECO:0007669"/>
    <property type="project" value="UniProtKB-KW"/>
</dbReference>
<dbReference type="EMBL" id="BKCJ011674853">
    <property type="protein sequence ID" value="GFD46473.1"/>
    <property type="molecule type" value="Genomic_DNA"/>
</dbReference>
<evidence type="ECO:0000313" key="1">
    <source>
        <dbReference type="EMBL" id="GFD46473.1"/>
    </source>
</evidence>
<accession>A0A699WHL4</accession>
<name>A0A699WHL4_TANCI</name>
<protein>
    <submittedName>
        <fullName evidence="1">Putative reverse transcriptase domain-containing protein</fullName>
    </submittedName>
</protein>
<keyword evidence="1" id="KW-0808">Transferase</keyword>
<dbReference type="InterPro" id="IPR043128">
    <property type="entry name" value="Rev_trsase/Diguanyl_cyclase"/>
</dbReference>